<proteinExistence type="inferred from homology"/>
<gene>
    <name evidence="9" type="primary">XPO4</name>
    <name evidence="9" type="ORF">DERF_008091</name>
</gene>
<dbReference type="PANTHER" id="PTHR12596:SF1">
    <property type="entry name" value="EXPORTIN-4"/>
    <property type="match status" value="1"/>
</dbReference>
<dbReference type="Gene3D" id="1.25.10.10">
    <property type="entry name" value="Leucine-rich Repeat Variant"/>
    <property type="match status" value="1"/>
</dbReference>
<evidence type="ECO:0000256" key="6">
    <source>
        <dbReference type="ARBA" id="ARBA00022927"/>
    </source>
</evidence>
<dbReference type="InterPro" id="IPR044189">
    <property type="entry name" value="XPO4/7-like"/>
</dbReference>
<accession>A0A922I4W8</accession>
<dbReference type="GO" id="GO:0005049">
    <property type="term" value="F:nuclear export signal receptor activity"/>
    <property type="evidence" value="ECO:0007669"/>
    <property type="project" value="InterPro"/>
</dbReference>
<evidence type="ECO:0000256" key="5">
    <source>
        <dbReference type="ARBA" id="ARBA00022490"/>
    </source>
</evidence>
<keyword evidence="6" id="KW-0653">Protein transport</keyword>
<protein>
    <recommendedName>
        <fullName evidence="8">Exportin-4</fullName>
    </recommendedName>
</protein>
<evidence type="ECO:0000313" key="10">
    <source>
        <dbReference type="Proteomes" id="UP000790347"/>
    </source>
</evidence>
<dbReference type="Proteomes" id="UP000790347">
    <property type="component" value="Unassembled WGS sequence"/>
</dbReference>
<evidence type="ECO:0000256" key="7">
    <source>
        <dbReference type="ARBA" id="ARBA00023242"/>
    </source>
</evidence>
<keyword evidence="5" id="KW-0963">Cytoplasm</keyword>
<evidence type="ECO:0000256" key="8">
    <source>
        <dbReference type="ARBA" id="ARBA00040444"/>
    </source>
</evidence>
<dbReference type="EMBL" id="ASGP02000003">
    <property type="protein sequence ID" value="KAH9517415.1"/>
    <property type="molecule type" value="Genomic_DNA"/>
</dbReference>
<evidence type="ECO:0000256" key="4">
    <source>
        <dbReference type="ARBA" id="ARBA00022448"/>
    </source>
</evidence>
<sequence length="1152" mass="134059">MSTSEILQQLETCAQILMAPPNNIGLNDRTKAEEVFLNFQKTKTPFTLCREIMEMTQNQFVLFQVGACLKCAIIREWSLLGVEQSSALFNYLFDYVNRRPLDQYVVEEMMLVNAIILKRIDLEEKRTNNAESSKDQNETSKTMIASLFVIIKNPAAAVQMRINACTAIIRILSEYSTLSYNSDYGLSWHSHLNVKRSFEKLKLKEIFSGAIEVLYGQIKMAEETRRSNDNIKLSAKLIRICEMVLTWNMESFSLITGYFVKARDRIESQVFNPPSDWLKFIIEGNLISFFFEMYLSFRSIDPNLLHSSLTCLTQLSTMVSIRHDMTLRVKFSETFMQNTISLCNMIMDVISLHEVQFLSNLFNSICIYLRSHVVIDDCNPTLTKQFIDVMIKFTCKVLLESVKIKTHFDEDDFDKCNQSIEYLMNSVMIIVNLNHYDRRMQQEIQGPNISGDQNGQITLQELCSWTKPLFETYLRVHLSEPEGLLPLSCFKDDDEIQEFEEDDINKFREQMVAIGSIAQVDLRSSIDTITQLMIMKLQQFEACITAMDMKVEDKTLQWIRISEDIHWILMISTYIFTSFAESEIPTEVIELSIKASADIQTTMGALQNGDFTRPNIDPIVRYFIVILKLVQMEKQLLENHMIQWVSPQVSYTLTYFLSRTLNIYLVPPEYESDHSQMSLTLNSCFGADSQNVKNLINFFLDHMETKFLTMSSETQVLELSSEGLRLFCKFRDRIKLLNECASLQRLLQRFPVDPNFRKLNSAVRRNMYNVFIVVFAGHPDAVIDPLIHLYQTFRQHLRAGQRELIQEEFLNIVDFTMGISSGTTSYTYNVIWQKFLRPFYNELPEVLKVMHKCSIVVQAILELLFHLSSCFCIYFSEEDNLVFYKTAVAIFTQYASYTKDTYSLDATRLEEIQAEFIWILKFLNDLSNQDIFLFFTNPSMTSSLNQTIGQVVITSLNIIMPLMNDQLLENQQLCALYYKLLEFISQDTDRFKGFPIKLFESYLKCVEYAFRANNISNEIKAIGFKILVQLGYQTAASPEPSEEIMKFLRPFFQIIVEFIFCELVRNNDLILRDAVAMALYSLVRCFRQSYQNIIRELMRCINDPPIEDRICTTLFTIIEEVGLDSRYNAARLTFKKQFSEFINQLHTMLTLR</sequence>
<dbReference type="GO" id="GO:0005643">
    <property type="term" value="C:nuclear pore"/>
    <property type="evidence" value="ECO:0007669"/>
    <property type="project" value="TreeGrafter"/>
</dbReference>
<keyword evidence="4" id="KW-0813">Transport</keyword>
<evidence type="ECO:0000313" key="9">
    <source>
        <dbReference type="EMBL" id="KAH9517415.1"/>
    </source>
</evidence>
<evidence type="ECO:0000256" key="1">
    <source>
        <dbReference type="ARBA" id="ARBA00004123"/>
    </source>
</evidence>
<dbReference type="SUPFAM" id="SSF48371">
    <property type="entry name" value="ARM repeat"/>
    <property type="match status" value="1"/>
</dbReference>
<keyword evidence="10" id="KW-1185">Reference proteome</keyword>
<dbReference type="GO" id="GO:0006611">
    <property type="term" value="P:protein export from nucleus"/>
    <property type="evidence" value="ECO:0007669"/>
    <property type="project" value="TreeGrafter"/>
</dbReference>
<keyword evidence="7" id="KW-0539">Nucleus</keyword>
<name>A0A922I4W8_DERFA</name>
<dbReference type="PANTHER" id="PTHR12596">
    <property type="entry name" value="EXPORTIN 4,7-RELATED"/>
    <property type="match status" value="1"/>
</dbReference>
<reference evidence="9" key="2">
    <citation type="journal article" date="2022" name="Res Sq">
        <title>Comparative Genomics Reveals Insights into the Divergent Evolution of Astigmatic Mites and Household Pest Adaptations.</title>
        <authorList>
            <person name="Xiong Q."/>
            <person name="Wan A.T.-Y."/>
            <person name="Liu X.-Y."/>
            <person name="Fung C.S.-H."/>
            <person name="Xiao X."/>
            <person name="Malainual N."/>
            <person name="Hou J."/>
            <person name="Wang L."/>
            <person name="Wang M."/>
            <person name="Yang K."/>
            <person name="Cui Y."/>
            <person name="Leung E."/>
            <person name="Nong W."/>
            <person name="Shin S.-K."/>
            <person name="Au S."/>
            <person name="Jeong K.Y."/>
            <person name="Chew F.T."/>
            <person name="Hui J."/>
            <person name="Leung T.F."/>
            <person name="Tungtrongchitr A."/>
            <person name="Zhong N."/>
            <person name="Liu Z."/>
            <person name="Tsui S."/>
        </authorList>
    </citation>
    <scope>NUCLEOTIDE SEQUENCE</scope>
    <source>
        <strain evidence="9">Derf</strain>
        <tissue evidence="9">Whole organism</tissue>
    </source>
</reference>
<dbReference type="AlphaFoldDB" id="A0A922I4W8"/>
<comment type="subcellular location">
    <subcellularLocation>
        <location evidence="2">Cytoplasm</location>
    </subcellularLocation>
    <subcellularLocation>
        <location evidence="1">Nucleus</location>
    </subcellularLocation>
</comment>
<dbReference type="InterPro" id="IPR016024">
    <property type="entry name" value="ARM-type_fold"/>
</dbReference>
<evidence type="ECO:0000256" key="2">
    <source>
        <dbReference type="ARBA" id="ARBA00004496"/>
    </source>
</evidence>
<dbReference type="GO" id="GO:0005737">
    <property type="term" value="C:cytoplasm"/>
    <property type="evidence" value="ECO:0007669"/>
    <property type="project" value="UniProtKB-SubCell"/>
</dbReference>
<dbReference type="InterPro" id="IPR011989">
    <property type="entry name" value="ARM-like"/>
</dbReference>
<evidence type="ECO:0000256" key="3">
    <source>
        <dbReference type="ARBA" id="ARBA00009466"/>
    </source>
</evidence>
<organism evidence="9 10">
    <name type="scientific">Dermatophagoides farinae</name>
    <name type="common">American house dust mite</name>
    <dbReference type="NCBI Taxonomy" id="6954"/>
    <lineage>
        <taxon>Eukaryota</taxon>
        <taxon>Metazoa</taxon>
        <taxon>Ecdysozoa</taxon>
        <taxon>Arthropoda</taxon>
        <taxon>Chelicerata</taxon>
        <taxon>Arachnida</taxon>
        <taxon>Acari</taxon>
        <taxon>Acariformes</taxon>
        <taxon>Sarcoptiformes</taxon>
        <taxon>Astigmata</taxon>
        <taxon>Psoroptidia</taxon>
        <taxon>Analgoidea</taxon>
        <taxon>Pyroglyphidae</taxon>
        <taxon>Dermatophagoidinae</taxon>
        <taxon>Dermatophagoides</taxon>
    </lineage>
</organism>
<reference evidence="9" key="1">
    <citation type="submission" date="2013-05" db="EMBL/GenBank/DDBJ databases">
        <authorList>
            <person name="Yim A.K.Y."/>
            <person name="Chan T.F."/>
            <person name="Ji K.M."/>
            <person name="Liu X.Y."/>
            <person name="Zhou J.W."/>
            <person name="Li R.Q."/>
            <person name="Yang K.Y."/>
            <person name="Li J."/>
            <person name="Li M."/>
            <person name="Law P.T.W."/>
            <person name="Wu Y.L."/>
            <person name="Cai Z.L."/>
            <person name="Qin H."/>
            <person name="Bao Y."/>
            <person name="Leung R.K.K."/>
            <person name="Ng P.K.S."/>
            <person name="Zou J."/>
            <person name="Zhong X.J."/>
            <person name="Ran P.X."/>
            <person name="Zhong N.S."/>
            <person name="Liu Z.G."/>
            <person name="Tsui S.K.W."/>
        </authorList>
    </citation>
    <scope>NUCLEOTIDE SEQUENCE</scope>
    <source>
        <strain evidence="9">Derf</strain>
        <tissue evidence="9">Whole organism</tissue>
    </source>
</reference>
<comment type="caution">
    <text evidence="9">The sequence shown here is derived from an EMBL/GenBank/DDBJ whole genome shotgun (WGS) entry which is preliminary data.</text>
</comment>
<comment type="similarity">
    <text evidence="3">Belongs to the exportin family.</text>
</comment>